<sequence length="524" mass="61052">MPIITMKIIPSKYANPIRVAAFFDTGASYSIMNPDILPPSKWKKKKQFFHAANGEIFCTELISKPIKLEFFPGCSLIHKIIGSKLPGKDLIIGFDLYMKKPGLKILPKETMASFSSSNLVAIFPPTFPKDAEKITLSDNPPQEAIIRAQKIHQTLIRIYGQPMVHDFTFHPQYPFANLFPIRNTWYMPKAVLLLFWYLTSFLTIAIEVQTVPLSTTIKNFRNRPELRDPYKTQMDLLSWFAPLSIWQQYLSREWERFQRRHQKKIQSHEDALNNCYTIFLISLNCTKVGENQTGFAPTIEVYGTNEWPLSPKDNPQIRMLEKQLFLKNRVIPDEIWPGPEEDAPWDRLLTEYTKKIKRILDELNSPQSSPSSDNGPITDLADEGPSISEGLSLEEEQLLYQRYDPYEYSQKPWEDSINSQTENLVRLGISVSTPEVTQSCQMHYNLTPPETHSISRPDTQLLWFTDEDWEDPQFRAEILRIIDEQEAIQIEEQIIKAEEERMKKNPRRKSKYLIDYINQSEIRK</sequence>
<evidence type="ECO:0000256" key="2">
    <source>
        <dbReference type="SAM" id="Phobius"/>
    </source>
</evidence>
<comment type="caution">
    <text evidence="4">The sequence shown here is derived from an EMBL/GenBank/DDBJ whole genome shotgun (WGS) entry which is preliminary data.</text>
</comment>
<dbReference type="GO" id="GO:0004190">
    <property type="term" value="F:aspartic-type endopeptidase activity"/>
    <property type="evidence" value="ECO:0007669"/>
    <property type="project" value="InterPro"/>
</dbReference>
<feature type="transmembrane region" description="Helical" evidence="2">
    <location>
        <begin position="190"/>
        <end position="208"/>
    </location>
</feature>
<evidence type="ECO:0000313" key="4">
    <source>
        <dbReference type="EMBL" id="GMN62560.1"/>
    </source>
</evidence>
<dbReference type="AlphaFoldDB" id="A0AA88DWX1"/>
<feature type="compositionally biased region" description="Polar residues" evidence="1">
    <location>
        <begin position="364"/>
        <end position="375"/>
    </location>
</feature>
<organism evidence="4 5">
    <name type="scientific">Ficus carica</name>
    <name type="common">Common fig</name>
    <dbReference type="NCBI Taxonomy" id="3494"/>
    <lineage>
        <taxon>Eukaryota</taxon>
        <taxon>Viridiplantae</taxon>
        <taxon>Streptophyta</taxon>
        <taxon>Embryophyta</taxon>
        <taxon>Tracheophyta</taxon>
        <taxon>Spermatophyta</taxon>
        <taxon>Magnoliopsida</taxon>
        <taxon>eudicotyledons</taxon>
        <taxon>Gunneridae</taxon>
        <taxon>Pentapetalae</taxon>
        <taxon>rosids</taxon>
        <taxon>fabids</taxon>
        <taxon>Rosales</taxon>
        <taxon>Moraceae</taxon>
        <taxon>Ficeae</taxon>
        <taxon>Ficus</taxon>
    </lineage>
</organism>
<proteinExistence type="predicted"/>
<dbReference type="EMBL" id="BTGU01000131">
    <property type="protein sequence ID" value="GMN62560.1"/>
    <property type="molecule type" value="Genomic_DNA"/>
</dbReference>
<dbReference type="Proteomes" id="UP001187192">
    <property type="component" value="Unassembled WGS sequence"/>
</dbReference>
<protein>
    <recommendedName>
        <fullName evidence="3">Peptidase A2 domain-containing protein</fullName>
    </recommendedName>
</protein>
<accession>A0AA88DWX1</accession>
<keyword evidence="2" id="KW-0812">Transmembrane</keyword>
<keyword evidence="2" id="KW-1133">Transmembrane helix</keyword>
<feature type="region of interest" description="Disordered" evidence="1">
    <location>
        <begin position="362"/>
        <end position="386"/>
    </location>
</feature>
<feature type="domain" description="Peptidase A2" evidence="3">
    <location>
        <begin position="19"/>
        <end position="54"/>
    </location>
</feature>
<keyword evidence="5" id="KW-1185">Reference proteome</keyword>
<name>A0AA88DWX1_FICCA</name>
<dbReference type="PROSITE" id="PS50175">
    <property type="entry name" value="ASP_PROT_RETROV"/>
    <property type="match status" value="1"/>
</dbReference>
<gene>
    <name evidence="4" type="ORF">TIFTF001_031649</name>
</gene>
<dbReference type="InterPro" id="IPR001995">
    <property type="entry name" value="Peptidase_A2_cat"/>
</dbReference>
<keyword evidence="2" id="KW-0472">Membrane</keyword>
<evidence type="ECO:0000313" key="5">
    <source>
        <dbReference type="Proteomes" id="UP001187192"/>
    </source>
</evidence>
<dbReference type="GO" id="GO:0006508">
    <property type="term" value="P:proteolysis"/>
    <property type="evidence" value="ECO:0007669"/>
    <property type="project" value="InterPro"/>
</dbReference>
<evidence type="ECO:0000256" key="1">
    <source>
        <dbReference type="SAM" id="MobiDB-lite"/>
    </source>
</evidence>
<reference evidence="4" key="1">
    <citation type="submission" date="2023-07" db="EMBL/GenBank/DDBJ databases">
        <title>draft genome sequence of fig (Ficus carica).</title>
        <authorList>
            <person name="Takahashi T."/>
            <person name="Nishimura K."/>
        </authorList>
    </citation>
    <scope>NUCLEOTIDE SEQUENCE</scope>
</reference>
<evidence type="ECO:0000259" key="3">
    <source>
        <dbReference type="PROSITE" id="PS50175"/>
    </source>
</evidence>